<evidence type="ECO:0000256" key="1">
    <source>
        <dbReference type="ARBA" id="ARBA00007865"/>
    </source>
</evidence>
<organism evidence="2 3">
    <name type="scientific">Rhizopus stolonifer</name>
    <name type="common">Rhizopus nigricans</name>
    <dbReference type="NCBI Taxonomy" id="4846"/>
    <lineage>
        <taxon>Eukaryota</taxon>
        <taxon>Fungi</taxon>
        <taxon>Fungi incertae sedis</taxon>
        <taxon>Mucoromycota</taxon>
        <taxon>Mucoromycotina</taxon>
        <taxon>Mucoromycetes</taxon>
        <taxon>Mucorales</taxon>
        <taxon>Mucorineae</taxon>
        <taxon>Rhizopodaceae</taxon>
        <taxon>Rhizopus</taxon>
    </lineage>
</organism>
<accession>A0A367KJF6</accession>
<sequence length="324" mass="36373">MAAKELPTYDQLPIDSKYPPHTAWGLWGEDDNLGTLNLLTKERVANAAKSVIRGAVFPLNWKLESPQPALFGRSGIDHSYKPLIEGDMAFDDVYNNFNTQSSTQWDGLRHVGHISSGFFYNGVKPSEVARGNPESNGRLAIHHMARRGIAGRAVLLDYARWAAKHRPEFNPFERMEITVQELDLVAAAQGVKFEQGDILLLRTGWMQAYEKYGENAKDHIKDLENPECAGVKACQDTYRWIWNHHFAAVASDCFPFEAYPPKEWTNSCHQMFLGGWGMPIGEMFNLEELAEDSAKDGVYSYFFTSAPLNKENGVASPPNAICVK</sequence>
<name>A0A367KJF6_RHIST</name>
<dbReference type="STRING" id="4846.A0A367KJF6"/>
<dbReference type="GO" id="GO:0019441">
    <property type="term" value="P:L-tryptophan catabolic process to kynurenine"/>
    <property type="evidence" value="ECO:0007669"/>
    <property type="project" value="InterPro"/>
</dbReference>
<dbReference type="InterPro" id="IPR037175">
    <property type="entry name" value="KFase_sf"/>
</dbReference>
<evidence type="ECO:0000313" key="3">
    <source>
        <dbReference type="Proteomes" id="UP000253551"/>
    </source>
</evidence>
<dbReference type="OrthoDB" id="5396at2759"/>
<comment type="similarity">
    <text evidence="1">Belongs to the Cyclase 1 superfamily.</text>
</comment>
<dbReference type="EMBL" id="PJQM01001452">
    <property type="protein sequence ID" value="RCI02299.1"/>
    <property type="molecule type" value="Genomic_DNA"/>
</dbReference>
<dbReference type="AlphaFoldDB" id="A0A367KJF6"/>
<reference evidence="2 3" key="1">
    <citation type="journal article" date="2018" name="G3 (Bethesda)">
        <title>Phylogenetic and Phylogenomic Definition of Rhizopus Species.</title>
        <authorList>
            <person name="Gryganskyi A.P."/>
            <person name="Golan J."/>
            <person name="Dolatabadi S."/>
            <person name="Mondo S."/>
            <person name="Robb S."/>
            <person name="Idnurm A."/>
            <person name="Muszewska A."/>
            <person name="Steczkiewicz K."/>
            <person name="Masonjones S."/>
            <person name="Liao H.L."/>
            <person name="Gajdeczka M.T."/>
            <person name="Anike F."/>
            <person name="Vuek A."/>
            <person name="Anishchenko I.M."/>
            <person name="Voigt K."/>
            <person name="de Hoog G.S."/>
            <person name="Smith M.E."/>
            <person name="Heitman J."/>
            <person name="Vilgalys R."/>
            <person name="Stajich J.E."/>
        </authorList>
    </citation>
    <scope>NUCLEOTIDE SEQUENCE [LARGE SCALE GENOMIC DNA]</scope>
    <source>
        <strain evidence="2 3">LSU 92-RS-03</strain>
    </source>
</reference>
<dbReference type="Gene3D" id="3.50.30.50">
    <property type="entry name" value="Putative cyclase"/>
    <property type="match status" value="1"/>
</dbReference>
<proteinExistence type="inferred from homology"/>
<gene>
    <name evidence="2" type="ORF">CU098_007634</name>
</gene>
<evidence type="ECO:0008006" key="4">
    <source>
        <dbReference type="Google" id="ProtNLM"/>
    </source>
</evidence>
<dbReference type="SUPFAM" id="SSF102198">
    <property type="entry name" value="Putative cyclase"/>
    <property type="match status" value="1"/>
</dbReference>
<dbReference type="GO" id="GO:0004061">
    <property type="term" value="F:arylformamidase activity"/>
    <property type="evidence" value="ECO:0007669"/>
    <property type="project" value="InterPro"/>
</dbReference>
<dbReference type="InterPro" id="IPR007325">
    <property type="entry name" value="KFase/CYL"/>
</dbReference>
<dbReference type="PANTHER" id="PTHR34861">
    <property type="match status" value="1"/>
</dbReference>
<evidence type="ECO:0000313" key="2">
    <source>
        <dbReference type="EMBL" id="RCI02299.1"/>
    </source>
</evidence>
<protein>
    <recommendedName>
        <fullName evidence="4">Cyclase</fullName>
    </recommendedName>
</protein>
<comment type="caution">
    <text evidence="2">The sequence shown here is derived from an EMBL/GenBank/DDBJ whole genome shotgun (WGS) entry which is preliminary data.</text>
</comment>
<dbReference type="PANTHER" id="PTHR34861:SF11">
    <property type="entry name" value="CYCLASE"/>
    <property type="match status" value="1"/>
</dbReference>
<dbReference type="Pfam" id="PF04199">
    <property type="entry name" value="Cyclase"/>
    <property type="match status" value="1"/>
</dbReference>
<dbReference type="Proteomes" id="UP000253551">
    <property type="component" value="Unassembled WGS sequence"/>
</dbReference>
<keyword evidence="3" id="KW-1185">Reference proteome</keyword>